<protein>
    <recommendedName>
        <fullName evidence="1">DUF362 domain-containing protein</fullName>
    </recommendedName>
</protein>
<sequence length="455" mass="50071">MTEVTALNGIAQYGCILRPSQEIAVGLADVFSPIRHLVKPGETVVIKPNLVADSRIGSSDEWVQVITNGAIIERAVQEAVLGLQGKGKVLIVDAPQTDSDYEKIAKRIDLDGIVERCSRGTTVEIEHYDLREEQWITREGVTVGKKKLRGDPLGYREVNLGTESVFASKKNKHYYGADYDQKETSRYHNDADNIYVMSNTVLSCDTFINLPKLKPHKLGGITCCLKNIVGTCVVKNSLPHHTTGSPEAFGDQFPLMSGRTQAEGTLKKIAASLLKYKNPLISYPIGLAKKATGNILGEQTSATVRNGSWYGNDTIWRTILDLNRILFYADKQGTMKNTPQRKYYAIVDGVVAGEGDGPMDVDAKEAGILIAGSDPVAIDAVASTLIGFDYRKIPTVIQSFAMMRWPLTRDTPDDIRIKSNKANWNGALGNIALDSTLSFKPHFGWLGHIEMENRE</sequence>
<evidence type="ECO:0000313" key="2">
    <source>
        <dbReference type="EMBL" id="PNV67202.1"/>
    </source>
</evidence>
<proteinExistence type="predicted"/>
<comment type="caution">
    <text evidence="2">The sequence shown here is derived from an EMBL/GenBank/DDBJ whole genome shotgun (WGS) entry which is preliminary data.</text>
</comment>
<organism evidence="2 3">
    <name type="scientific">Enteroscipio rubneri</name>
    <dbReference type="NCBI Taxonomy" id="2070686"/>
    <lineage>
        <taxon>Bacteria</taxon>
        <taxon>Bacillati</taxon>
        <taxon>Actinomycetota</taxon>
        <taxon>Coriobacteriia</taxon>
        <taxon>Eggerthellales</taxon>
        <taxon>Eggerthellaceae</taxon>
        <taxon>Enteroscipio</taxon>
    </lineage>
</organism>
<reference evidence="3" key="1">
    <citation type="submission" date="2018-01" db="EMBL/GenBank/DDBJ databases">
        <title>Rubneribacter badeniensis gen. nov., sp. nov., and Colonibacter rubneri, gen. nov., sp. nov., WGS of new members of the Eggerthellaceae.</title>
        <authorList>
            <person name="Danylec N."/>
            <person name="Stoll D.A."/>
            <person name="Doetsch A."/>
            <person name="Kulling S.E."/>
            <person name="Huch M."/>
        </authorList>
    </citation>
    <scope>NUCLEOTIDE SEQUENCE [LARGE SCALE GENOMIC DNA]</scope>
    <source>
        <strain evidence="3">ResAG-96</strain>
    </source>
</reference>
<dbReference type="OrthoDB" id="9807879at2"/>
<dbReference type="EMBL" id="PPEK01000011">
    <property type="protein sequence ID" value="PNV67202.1"/>
    <property type="molecule type" value="Genomic_DNA"/>
</dbReference>
<accession>A0A2K2UAD7</accession>
<dbReference type="AlphaFoldDB" id="A0A2K2UAD7"/>
<dbReference type="Pfam" id="PF04015">
    <property type="entry name" value="DUF362"/>
    <property type="match status" value="1"/>
</dbReference>
<dbReference type="InterPro" id="IPR007160">
    <property type="entry name" value="DUF362"/>
</dbReference>
<feature type="domain" description="DUF362" evidence="1">
    <location>
        <begin position="183"/>
        <end position="383"/>
    </location>
</feature>
<keyword evidence="3" id="KW-1185">Reference proteome</keyword>
<evidence type="ECO:0000259" key="1">
    <source>
        <dbReference type="Pfam" id="PF04015"/>
    </source>
</evidence>
<name>A0A2K2UAD7_9ACTN</name>
<evidence type="ECO:0000313" key="3">
    <source>
        <dbReference type="Proteomes" id="UP000236197"/>
    </source>
</evidence>
<gene>
    <name evidence="2" type="ORF">C2L71_08940</name>
</gene>
<dbReference type="Proteomes" id="UP000236197">
    <property type="component" value="Unassembled WGS sequence"/>
</dbReference>
<dbReference type="RefSeq" id="WP_103265430.1">
    <property type="nucleotide sequence ID" value="NZ_CABMLE010000011.1"/>
</dbReference>